<comment type="caution">
    <text evidence="1">The sequence shown here is derived from an EMBL/GenBank/DDBJ whole genome shotgun (WGS) entry which is preliminary data.</text>
</comment>
<gene>
    <name evidence="1" type="ORF">ACFFLS_09885</name>
</gene>
<dbReference type="Proteomes" id="UP001589734">
    <property type="component" value="Unassembled WGS sequence"/>
</dbReference>
<name>A0ABV6BPH8_9FLAO</name>
<sequence>MNKTVVILLMFCFIGCDNQKTINPEEISKKTSEKFDLALFNSNKKGNLYEYLLGDTIVRLYAEDNFYKKELSFDNYAFKSVLVYSKTTNMLVSDFFYFYGMPIGIWKTYDENGNLVNEKNNDEGFDFAVKDLIGMFKKELQIDLINDDNYKSLVVNRFSDTTFYVLKNCHYLIEIATVEGIRTIKVDGNDGAVLNDETVFAEE</sequence>
<dbReference type="EMBL" id="JBHLYW010000008">
    <property type="protein sequence ID" value="MFC0077349.1"/>
    <property type="molecule type" value="Genomic_DNA"/>
</dbReference>
<evidence type="ECO:0008006" key="3">
    <source>
        <dbReference type="Google" id="ProtNLM"/>
    </source>
</evidence>
<keyword evidence="2" id="KW-1185">Reference proteome</keyword>
<reference evidence="1 2" key="1">
    <citation type="submission" date="2024-09" db="EMBL/GenBank/DDBJ databases">
        <authorList>
            <person name="Sun Q."/>
            <person name="Mori K."/>
        </authorList>
    </citation>
    <scope>NUCLEOTIDE SEQUENCE [LARGE SCALE GENOMIC DNA]</scope>
    <source>
        <strain evidence="1 2">CGMCC 1.12926</strain>
    </source>
</reference>
<proteinExistence type="predicted"/>
<dbReference type="RefSeq" id="WP_379685170.1">
    <property type="nucleotide sequence ID" value="NZ_JBHLYW010000008.1"/>
</dbReference>
<evidence type="ECO:0000313" key="1">
    <source>
        <dbReference type="EMBL" id="MFC0077349.1"/>
    </source>
</evidence>
<evidence type="ECO:0000313" key="2">
    <source>
        <dbReference type="Proteomes" id="UP001589734"/>
    </source>
</evidence>
<accession>A0ABV6BPH8</accession>
<protein>
    <recommendedName>
        <fullName evidence="3">Lipoprotein</fullName>
    </recommendedName>
</protein>
<organism evidence="1 2">
    <name type="scientific">Flavobacterium procerum</name>
    <dbReference type="NCBI Taxonomy" id="1455569"/>
    <lineage>
        <taxon>Bacteria</taxon>
        <taxon>Pseudomonadati</taxon>
        <taxon>Bacteroidota</taxon>
        <taxon>Flavobacteriia</taxon>
        <taxon>Flavobacteriales</taxon>
        <taxon>Flavobacteriaceae</taxon>
        <taxon>Flavobacterium</taxon>
    </lineage>
</organism>